<organism evidence="1 2">
    <name type="scientific">Chloroflexus islandicus</name>
    <dbReference type="NCBI Taxonomy" id="1707952"/>
    <lineage>
        <taxon>Bacteria</taxon>
        <taxon>Bacillati</taxon>
        <taxon>Chloroflexota</taxon>
        <taxon>Chloroflexia</taxon>
        <taxon>Chloroflexales</taxon>
        <taxon>Chloroflexineae</taxon>
        <taxon>Chloroflexaceae</taxon>
        <taxon>Chloroflexus</taxon>
    </lineage>
</organism>
<reference evidence="1 2" key="1">
    <citation type="submission" date="2016-04" db="EMBL/GenBank/DDBJ databases">
        <title>Chloroflexus islandicus sp. nov., a thermophilic filamentous anoxygenic phototrophic bacterium from geyser Strokkur (Iceland).</title>
        <authorList>
            <person name="Gaisin V.A."/>
            <person name="Kalashnikov A.M."/>
            <person name="Sukhacheva M.V."/>
            <person name="Grouzdev D.S."/>
            <person name="Ivanov T.M."/>
            <person name="Kuznetsov B."/>
            <person name="Gorlenko V.M."/>
        </authorList>
    </citation>
    <scope>NUCLEOTIDE SEQUENCE [LARGE SCALE GENOMIC DNA]</scope>
    <source>
        <strain evidence="2">isl-2</strain>
    </source>
</reference>
<gene>
    <name evidence="1" type="ORF">A6A03_08875</name>
</gene>
<dbReference type="AlphaFoldDB" id="A0A178MI50"/>
<accession>A0A178MI50</accession>
<comment type="caution">
    <text evidence="1">The sequence shown here is derived from an EMBL/GenBank/DDBJ whole genome shotgun (WGS) entry which is preliminary data.</text>
</comment>
<evidence type="ECO:0000313" key="2">
    <source>
        <dbReference type="Proteomes" id="UP000078287"/>
    </source>
</evidence>
<name>A0A178MI50_9CHLR</name>
<protein>
    <recommendedName>
        <fullName evidence="3">RnfC Barrel sandwich hybrid domain-containing protein</fullName>
    </recommendedName>
</protein>
<evidence type="ECO:0008006" key="3">
    <source>
        <dbReference type="Google" id="ProtNLM"/>
    </source>
</evidence>
<dbReference type="STRING" id="1707952.A6A03_08875"/>
<dbReference type="Proteomes" id="UP000078287">
    <property type="component" value="Unassembled WGS sequence"/>
</dbReference>
<proteinExistence type="predicted"/>
<dbReference type="RefSeq" id="WP_066783294.1">
    <property type="nucleotide sequence ID" value="NZ_LWQS01000033.1"/>
</dbReference>
<dbReference type="OrthoDB" id="142074at2"/>
<evidence type="ECO:0000313" key="1">
    <source>
        <dbReference type="EMBL" id="OAN48289.1"/>
    </source>
</evidence>
<keyword evidence="2" id="KW-1185">Reference proteome</keyword>
<sequence length="377" mass="40404">MLYVPDGVPPIIKSTLARVERTLPQPGEILVRQGGRVEPDDVIARGVSASAPHMINLARALNLPPAQAMRAVVAPIGQPINAGAVLARRGGLFGRRVLSPVNGTLHAVDPATGYAFIVPEPRQITLTAGIRGIVMEVIDNRRIVIETPAAQLYGAGGFGNDCNGVTRLLTLDPGEPITEQMIDAQSMFAIIIGGSGISAAALRKAVEHQVRGVIIGSIAERELRAFFQWAKRVPWPIGVRNWQWSGNIAAPLTIVLTEGIGNAPMAAPLFDLLANNDRREVFIESNTSLRQPHRRPRVIIPLSRSSATSLEPPRPPLRIGALVRLLDHDHLGQTGSVRSLPALPQRLPSGVRTAAAEVVLNSGEAIWLPRSCVEVIA</sequence>
<dbReference type="EMBL" id="LWQS01000033">
    <property type="protein sequence ID" value="OAN48289.1"/>
    <property type="molecule type" value="Genomic_DNA"/>
</dbReference>